<feature type="region of interest" description="Disordered" evidence="1">
    <location>
        <begin position="149"/>
        <end position="175"/>
    </location>
</feature>
<reference evidence="2" key="1">
    <citation type="submission" date="2018-03" db="EMBL/GenBank/DDBJ databases">
        <authorList>
            <person name="Guldener U."/>
        </authorList>
    </citation>
    <scope>NUCLEOTIDE SEQUENCE</scope>
</reference>
<feature type="compositionally biased region" description="Polar residues" evidence="1">
    <location>
        <begin position="17"/>
        <end position="39"/>
    </location>
</feature>
<feature type="compositionally biased region" description="Basic and acidic residues" evidence="1">
    <location>
        <begin position="1"/>
        <end position="11"/>
    </location>
</feature>
<evidence type="ECO:0000256" key="1">
    <source>
        <dbReference type="SAM" id="MobiDB-lite"/>
    </source>
</evidence>
<evidence type="ECO:0000313" key="2">
    <source>
        <dbReference type="EMBL" id="SPJ74870.1"/>
    </source>
</evidence>
<dbReference type="EMBL" id="ONZP01000140">
    <property type="protein sequence ID" value="SPJ74870.1"/>
    <property type="molecule type" value="Genomic_DNA"/>
</dbReference>
<evidence type="ECO:0000313" key="3">
    <source>
        <dbReference type="Proteomes" id="UP001187734"/>
    </source>
</evidence>
<dbReference type="AlphaFoldDB" id="A0AAE8M664"/>
<dbReference type="Proteomes" id="UP001187734">
    <property type="component" value="Unassembled WGS sequence"/>
</dbReference>
<feature type="region of interest" description="Disordered" evidence="1">
    <location>
        <begin position="1"/>
        <end position="59"/>
    </location>
</feature>
<comment type="caution">
    <text evidence="2">The sequence shown here is derived from an EMBL/GenBank/DDBJ whole genome shotgun (WGS) entry which is preliminary data.</text>
</comment>
<organism evidence="2 3">
    <name type="scientific">Fusarium torulosum</name>
    <dbReference type="NCBI Taxonomy" id="33205"/>
    <lineage>
        <taxon>Eukaryota</taxon>
        <taxon>Fungi</taxon>
        <taxon>Dikarya</taxon>
        <taxon>Ascomycota</taxon>
        <taxon>Pezizomycotina</taxon>
        <taxon>Sordariomycetes</taxon>
        <taxon>Hypocreomycetidae</taxon>
        <taxon>Hypocreales</taxon>
        <taxon>Nectriaceae</taxon>
        <taxon>Fusarium</taxon>
    </lineage>
</organism>
<feature type="compositionally biased region" description="Low complexity" evidence="1">
    <location>
        <begin position="162"/>
        <end position="173"/>
    </location>
</feature>
<proteinExistence type="predicted"/>
<sequence>MDDSNRMRRQNEPPVHSNPNQRYSPHDQSQQRRSLTGLSNDRYRPAASLATPSSSGRGMGGAGNYSGYYQEPSAPFSTANMAGTAIAYGSEYGQDSRQQPQSFGGYGTAATMMYNVGQPGAHNSVYETQQFSSRQPTAMQMMTPDVASTYFGSETGNSGGPSMQQSTHSSSGSANVYQQSNAMNYASNSMSTVSAIPQATASADVSMTEEHEYGEGALEEKWVSYQRQLGSIFQEIANGSLESASETLLSVTSWLLSQVADLGLNLDDTNLHADRIQLWNDFNHAWLGLGQRQIDLMVSNQQLSRSQSLVSEDMIKKLGNELIRLCDGIERHGLVDYQYGVWEDQITAVLEDCLDLYEASEEDSDSGNR</sequence>
<protein>
    <submittedName>
        <fullName evidence="2">Uncharacterized protein</fullName>
    </submittedName>
</protein>
<gene>
    <name evidence="2" type="ORF">FTOL_04601</name>
</gene>
<keyword evidence="3" id="KW-1185">Reference proteome</keyword>
<name>A0AAE8M664_9HYPO</name>
<accession>A0AAE8M664</accession>